<dbReference type="Proteomes" id="UP001231316">
    <property type="component" value="Chromosome"/>
</dbReference>
<organism evidence="3 9">
    <name type="scientific">Ligilactobacillus salivarius</name>
    <dbReference type="NCBI Taxonomy" id="1624"/>
    <lineage>
        <taxon>Bacteria</taxon>
        <taxon>Bacillati</taxon>
        <taxon>Bacillota</taxon>
        <taxon>Bacilli</taxon>
        <taxon>Lactobacillales</taxon>
        <taxon>Lactobacillaceae</taxon>
        <taxon>Ligilactobacillus</taxon>
    </lineage>
</organism>
<dbReference type="Proteomes" id="UP000218139">
    <property type="component" value="Unassembled WGS sequence"/>
</dbReference>
<keyword evidence="1 4" id="KW-0378">Hydrolase</keyword>
<dbReference type="EMBL" id="VSTU01000002">
    <property type="protein sequence ID" value="MYZ65809.1"/>
    <property type="molecule type" value="Genomic_DNA"/>
</dbReference>
<name>A0A089RUQ5_9LACO</name>
<evidence type="ECO:0000256" key="1">
    <source>
        <dbReference type="ARBA" id="ARBA00022801"/>
    </source>
</evidence>
<dbReference type="InterPro" id="IPR001466">
    <property type="entry name" value="Beta-lactam-related"/>
</dbReference>
<dbReference type="Proteomes" id="UP000029488">
    <property type="component" value="Chromosome"/>
</dbReference>
<dbReference type="InterPro" id="IPR050789">
    <property type="entry name" value="Diverse_Enzym_Activities"/>
</dbReference>
<dbReference type="Proteomes" id="UP000195378">
    <property type="component" value="Chromosome"/>
</dbReference>
<dbReference type="EMBL" id="CP007646">
    <property type="protein sequence ID" value="AIR10327.1"/>
    <property type="molecule type" value="Genomic_DNA"/>
</dbReference>
<accession>A0A089RUQ5</accession>
<dbReference type="PANTHER" id="PTHR43283">
    <property type="entry name" value="BETA-LACTAMASE-RELATED"/>
    <property type="match status" value="1"/>
</dbReference>
<feature type="domain" description="Beta-lactamase-related" evidence="2">
    <location>
        <begin position="8"/>
        <end position="310"/>
    </location>
</feature>
<evidence type="ECO:0000313" key="7">
    <source>
        <dbReference type="EMBL" id="PAY50063.1"/>
    </source>
</evidence>
<evidence type="ECO:0000313" key="4">
    <source>
        <dbReference type="EMBL" id="ARU19540.1"/>
    </source>
</evidence>
<dbReference type="GO" id="GO:0016787">
    <property type="term" value="F:hydrolase activity"/>
    <property type="evidence" value="ECO:0007669"/>
    <property type="project" value="UniProtKB-KW"/>
</dbReference>
<gene>
    <name evidence="3" type="primary">ampC</name>
    <name evidence="7" type="ORF">A8C52_04165</name>
    <name evidence="4" type="ORF">B7R82_05860</name>
    <name evidence="6" type="ORF">FYL06_02385</name>
    <name evidence="5" type="ORF">FYL10_00545</name>
    <name evidence="3" type="ORF">LSJ_0633</name>
    <name evidence="8" type="ORF">QFE45_03225</name>
</gene>
<dbReference type="InterPro" id="IPR012338">
    <property type="entry name" value="Beta-lactam/transpept-like"/>
</dbReference>
<reference evidence="12 13" key="4">
    <citation type="journal article" date="2020" name="Food Funct.">
        <title>Screening of Lactobacillus salivarius strains from the feces of Chinese populations and the evaluation of their effects against intestinal inflammation in mice.</title>
        <authorList>
            <person name="Zhai Q."/>
            <person name="Shen X."/>
            <person name="Cen S."/>
            <person name="Zhang C."/>
            <person name="Tian F."/>
            <person name="Zhao J."/>
            <person name="Zhang H."/>
            <person name="Xue Y."/>
            <person name="Chen W."/>
        </authorList>
    </citation>
    <scope>NUCLEOTIDE SEQUENCE [LARGE SCALE GENOMIC DNA]</scope>
    <source>
        <strain evidence="6 13">FZJTZ28M4.scaf</strain>
        <strain evidence="5 12">FZJTZ9M6.scaf</strain>
    </source>
</reference>
<evidence type="ECO:0000313" key="9">
    <source>
        <dbReference type="Proteomes" id="UP000029488"/>
    </source>
</evidence>
<dbReference type="EC" id="3.1.1.103" evidence="8"/>
<protein>
    <submittedName>
        <fullName evidence="3">Beta-lactamase family protein</fullName>
    </submittedName>
    <submittedName>
        <fullName evidence="4 8">Serine hydrolase</fullName>
        <ecNumber evidence="8">3.1.1.103</ecNumber>
    </submittedName>
</protein>
<dbReference type="RefSeq" id="WP_014568282.1">
    <property type="nucleotide sequence ID" value="NZ_CABMGV010000001.1"/>
</dbReference>
<evidence type="ECO:0000313" key="8">
    <source>
        <dbReference type="EMBL" id="WII29126.1"/>
    </source>
</evidence>
<dbReference type="AlphaFoldDB" id="A0A089RUQ5"/>
<dbReference type="EMBL" id="LXZO01000022">
    <property type="protein sequence ID" value="PAY50063.1"/>
    <property type="molecule type" value="Genomic_DNA"/>
</dbReference>
<evidence type="ECO:0000313" key="6">
    <source>
        <dbReference type="EMBL" id="MYZ65809.1"/>
    </source>
</evidence>
<reference evidence="8" key="5">
    <citation type="submission" date="2023-04" db="EMBL/GenBank/DDBJ databases">
        <title>Four porcine-derived lactic acid bacteria strains analyses and their evaluation as potential probiotics based on genomics.</title>
        <authorList>
            <person name="Niu D."/>
        </authorList>
    </citation>
    <scope>NUCLEOTIDE SEQUENCE</scope>
    <source>
        <strain evidence="8">ZSA5</strain>
    </source>
</reference>
<evidence type="ECO:0000313" key="5">
    <source>
        <dbReference type="EMBL" id="MYY72184.1"/>
    </source>
</evidence>
<evidence type="ECO:0000313" key="10">
    <source>
        <dbReference type="Proteomes" id="UP000195378"/>
    </source>
</evidence>
<dbReference type="SUPFAM" id="SSF56601">
    <property type="entry name" value="beta-lactamase/transpeptidase-like"/>
    <property type="match status" value="1"/>
</dbReference>
<dbReference type="EMBL" id="CP020858">
    <property type="protein sequence ID" value="ARU19540.1"/>
    <property type="molecule type" value="Genomic_DNA"/>
</dbReference>
<reference evidence="4 10" key="3">
    <citation type="submission" date="2017-04" db="EMBL/GenBank/DDBJ databases">
        <title>Complete genome sequence of Lactobacillus salivarius ZLS006, a probiotic strain isolated from healthy piglet.</title>
        <authorList>
            <person name="Zhang D."/>
        </authorList>
    </citation>
    <scope>NUCLEOTIDE SEQUENCE [LARGE SCALE GENOMIC DNA]</scope>
    <source>
        <strain evidence="4 10">ZLS006</strain>
    </source>
</reference>
<dbReference type="Proteomes" id="UP000470980">
    <property type="component" value="Unassembled WGS sequence"/>
</dbReference>
<evidence type="ECO:0000313" key="13">
    <source>
        <dbReference type="Proteomes" id="UP000471300"/>
    </source>
</evidence>
<dbReference type="Pfam" id="PF00144">
    <property type="entry name" value="Beta-lactamase"/>
    <property type="match status" value="1"/>
</dbReference>
<dbReference type="Proteomes" id="UP000471300">
    <property type="component" value="Unassembled WGS sequence"/>
</dbReference>
<evidence type="ECO:0000313" key="12">
    <source>
        <dbReference type="Proteomes" id="UP000470980"/>
    </source>
</evidence>
<proteinExistence type="predicted"/>
<dbReference type="EMBL" id="CP123971">
    <property type="protein sequence ID" value="WII29126.1"/>
    <property type="molecule type" value="Genomic_DNA"/>
</dbReference>
<evidence type="ECO:0000313" key="11">
    <source>
        <dbReference type="Proteomes" id="UP000218139"/>
    </source>
</evidence>
<dbReference type="KEGG" id="lsj:LSJ_0633"/>
<dbReference type="MEROPS" id="S12.950"/>
<dbReference type="PANTHER" id="PTHR43283:SF11">
    <property type="entry name" value="BETA-LACTAMASE-RELATED DOMAIN-CONTAINING PROTEIN"/>
    <property type="match status" value="1"/>
</dbReference>
<sequence>MFERTCDLIENLYKDNIVPGVSYAVIKPGEVLTKVIGNSQVIPKVEKLKAGMLYDMASLTKVVGTTTVILKLVEDNKISIDDKVMDYLPLFKDDRVTIRHLLTHTSALNGYIPHRNELNAQELIKAMYTLKVGDWLGKKVIYTDTGLILLGEIIQKIYNKPVQTVITQEVLQPLQLFESTFNPDPRLCVPTEVQKNGKVLKGVVHDPKARILGKYCGSAGLFMSLNDLIKFSNWIIDNSKNKVLKDKTISKLFNDWTPNGTLGRSLGWDLRYRNDRVPCIYHTGYTGTFILIDRDSGCGLIVLSNRVHPSSNNQIFLDRRDIIISTFLDEIIN</sequence>
<reference evidence="3 9" key="1">
    <citation type="journal article" date="2014" name="BMC Genomics">
        <title>Unusual genome complexity in Lactobacillus salivarius JCM1046.</title>
        <authorList>
            <person name="Raftis E.J."/>
            <person name="Forde B.M."/>
            <person name="Claesson M.J."/>
            <person name="O'Toole P.W."/>
        </authorList>
    </citation>
    <scope>NUCLEOTIDE SEQUENCE [LARGE SCALE GENOMIC DNA]</scope>
    <source>
        <strain evidence="3 9">JCM1046</strain>
    </source>
</reference>
<evidence type="ECO:0000313" key="3">
    <source>
        <dbReference type="EMBL" id="AIR10327.1"/>
    </source>
</evidence>
<evidence type="ECO:0000259" key="2">
    <source>
        <dbReference type="Pfam" id="PF00144"/>
    </source>
</evidence>
<dbReference type="EMBL" id="VSTR01000001">
    <property type="protein sequence ID" value="MYY72184.1"/>
    <property type="molecule type" value="Genomic_DNA"/>
</dbReference>
<reference evidence="7 11" key="2">
    <citation type="submission" date="2016-05" db="EMBL/GenBank/DDBJ databases">
        <authorList>
            <person name="Lee J.-Y."/>
            <person name="Kim E.B."/>
            <person name="Choi Y.-J."/>
        </authorList>
    </citation>
    <scope>NUCLEOTIDE SEQUENCE [LARGE SCALE GENOMIC DNA]</scope>
    <source>
        <strain evidence="7 11">KLA006</strain>
    </source>
</reference>
<dbReference type="Gene3D" id="3.40.710.10">
    <property type="entry name" value="DD-peptidase/beta-lactamase superfamily"/>
    <property type="match status" value="1"/>
</dbReference>